<evidence type="ECO:0000313" key="2">
    <source>
        <dbReference type="Proteomes" id="UP000789920"/>
    </source>
</evidence>
<dbReference type="EMBL" id="CAJVQC010051424">
    <property type="protein sequence ID" value="CAG8790336.1"/>
    <property type="molecule type" value="Genomic_DNA"/>
</dbReference>
<feature type="non-terminal residue" evidence="1">
    <location>
        <position position="1"/>
    </location>
</feature>
<sequence>SREDVLSVRVFVVKARLKSILPIKPLEKDMMIFPSMPKVLELARKKPSAIKPLIDITNNILKQHRWAKTIL</sequence>
<organism evidence="1 2">
    <name type="scientific">Racocetra persica</name>
    <dbReference type="NCBI Taxonomy" id="160502"/>
    <lineage>
        <taxon>Eukaryota</taxon>
        <taxon>Fungi</taxon>
        <taxon>Fungi incertae sedis</taxon>
        <taxon>Mucoromycota</taxon>
        <taxon>Glomeromycotina</taxon>
        <taxon>Glomeromycetes</taxon>
        <taxon>Diversisporales</taxon>
        <taxon>Gigasporaceae</taxon>
        <taxon>Racocetra</taxon>
    </lineage>
</organism>
<reference evidence="1" key="1">
    <citation type="submission" date="2021-06" db="EMBL/GenBank/DDBJ databases">
        <authorList>
            <person name="Kallberg Y."/>
            <person name="Tangrot J."/>
            <person name="Rosling A."/>
        </authorList>
    </citation>
    <scope>NUCLEOTIDE SEQUENCE</scope>
    <source>
        <strain evidence="1">MA461A</strain>
    </source>
</reference>
<protein>
    <submittedName>
        <fullName evidence="1">2579_t:CDS:1</fullName>
    </submittedName>
</protein>
<evidence type="ECO:0000313" key="1">
    <source>
        <dbReference type="EMBL" id="CAG8790336.1"/>
    </source>
</evidence>
<feature type="non-terminal residue" evidence="1">
    <location>
        <position position="71"/>
    </location>
</feature>
<keyword evidence="2" id="KW-1185">Reference proteome</keyword>
<comment type="caution">
    <text evidence="1">The sequence shown here is derived from an EMBL/GenBank/DDBJ whole genome shotgun (WGS) entry which is preliminary data.</text>
</comment>
<gene>
    <name evidence="1" type="ORF">RPERSI_LOCUS19028</name>
</gene>
<proteinExistence type="predicted"/>
<accession>A0ACA9RFK6</accession>
<name>A0ACA9RFK6_9GLOM</name>
<dbReference type="Proteomes" id="UP000789920">
    <property type="component" value="Unassembled WGS sequence"/>
</dbReference>